<evidence type="ECO:0000256" key="9">
    <source>
        <dbReference type="RuleBase" id="RU364106"/>
    </source>
</evidence>
<comment type="catalytic activity">
    <reaction evidence="7">
        <text>ATP + H2O = ADP + phosphate + H(+)</text>
        <dbReference type="Rhea" id="RHEA:13065"/>
        <dbReference type="ChEBI" id="CHEBI:15377"/>
        <dbReference type="ChEBI" id="CHEBI:15378"/>
        <dbReference type="ChEBI" id="CHEBI:30616"/>
        <dbReference type="ChEBI" id="CHEBI:43474"/>
        <dbReference type="ChEBI" id="CHEBI:456216"/>
        <dbReference type="EC" id="5.6.2.3"/>
    </reaction>
</comment>
<dbReference type="InterPro" id="IPR011545">
    <property type="entry name" value="DEAD/DEAH_box_helicase_dom"/>
</dbReference>
<dbReference type="Pfam" id="PF00270">
    <property type="entry name" value="DEAD"/>
    <property type="match status" value="1"/>
</dbReference>
<dbReference type="AlphaFoldDB" id="A0A1M5CN17"/>
<dbReference type="SUPFAM" id="SSF52540">
    <property type="entry name" value="P-loop containing nucleoside triphosphate hydrolases"/>
    <property type="match status" value="1"/>
</dbReference>
<dbReference type="SMART" id="SM00491">
    <property type="entry name" value="HELICc2"/>
    <property type="match status" value="1"/>
</dbReference>
<evidence type="ECO:0000256" key="8">
    <source>
        <dbReference type="HAMAP-Rule" id="MF_02206"/>
    </source>
</evidence>
<dbReference type="GO" id="GO:0003677">
    <property type="term" value="F:DNA binding"/>
    <property type="evidence" value="ECO:0007669"/>
    <property type="project" value="InterPro"/>
</dbReference>
<comment type="cofactor">
    <cofactor evidence="1">
        <name>[4Fe-4S] cluster</name>
        <dbReference type="ChEBI" id="CHEBI:49883"/>
    </cofactor>
</comment>
<dbReference type="NCBIfam" id="NF005981">
    <property type="entry name" value="PRK08074.1"/>
    <property type="match status" value="1"/>
</dbReference>
<dbReference type="Gene3D" id="3.40.50.300">
    <property type="entry name" value="P-loop containing nucleotide triphosphate hydrolases"/>
    <property type="match status" value="2"/>
</dbReference>
<dbReference type="CDD" id="cd06127">
    <property type="entry name" value="DEDDh"/>
    <property type="match status" value="1"/>
</dbReference>
<keyword evidence="3 8" id="KW-0547">Nucleotide-binding</keyword>
<evidence type="ECO:0000256" key="7">
    <source>
        <dbReference type="ARBA" id="ARBA00048954"/>
    </source>
</evidence>
<dbReference type="SMART" id="SM00479">
    <property type="entry name" value="EXOIII"/>
    <property type="match status" value="1"/>
</dbReference>
<dbReference type="NCBIfam" id="TIGR00573">
    <property type="entry name" value="dnaq"/>
    <property type="match status" value="1"/>
</dbReference>
<evidence type="ECO:0000259" key="10">
    <source>
        <dbReference type="PROSITE" id="PS51192"/>
    </source>
</evidence>
<protein>
    <recommendedName>
        <fullName evidence="8 9">3'-5' exonuclease DinG</fullName>
        <ecNumber evidence="8 9">3.1.-.-</ecNumber>
    </recommendedName>
</protein>
<dbReference type="EC" id="3.1.-.-" evidence="8 9"/>
<evidence type="ECO:0000313" key="13">
    <source>
        <dbReference type="Proteomes" id="UP000183988"/>
    </source>
</evidence>
<comment type="similarity">
    <text evidence="8 9">Belongs to the helicase family. DinG subfamily. Type 2 sub-subfamily.</text>
</comment>
<dbReference type="GO" id="GO:0008408">
    <property type="term" value="F:3'-5' exonuclease activity"/>
    <property type="evidence" value="ECO:0007669"/>
    <property type="project" value="UniProtKB-UniRule"/>
</dbReference>
<accession>A0A1M5CN17</accession>
<dbReference type="FunFam" id="3.30.420.10:FF:000045">
    <property type="entry name" value="3'-5' exonuclease DinG"/>
    <property type="match status" value="1"/>
</dbReference>
<evidence type="ECO:0000256" key="6">
    <source>
        <dbReference type="ARBA" id="ARBA00022840"/>
    </source>
</evidence>
<dbReference type="InterPro" id="IPR027417">
    <property type="entry name" value="P-loop_NTPase"/>
</dbReference>
<proteinExistence type="inferred from homology"/>
<evidence type="ECO:0000256" key="4">
    <source>
        <dbReference type="ARBA" id="ARBA00022801"/>
    </source>
</evidence>
<comment type="function">
    <text evidence="8 9">3'-5' exonuclease.</text>
</comment>
<dbReference type="OrthoDB" id="9803913at2"/>
<dbReference type="PANTHER" id="PTHR11472">
    <property type="entry name" value="DNA REPAIR DEAD HELICASE RAD3/XP-D SUBFAMILY MEMBER"/>
    <property type="match status" value="1"/>
</dbReference>
<dbReference type="NCBIfam" id="TIGR01407">
    <property type="entry name" value="dinG_rel"/>
    <property type="match status" value="1"/>
</dbReference>
<feature type="domain" description="Helicase ATP-binding" evidence="11">
    <location>
        <begin position="246"/>
        <end position="520"/>
    </location>
</feature>
<sequence length="913" mass="104804">MDKFVVIDLETTGNSIENNDKIIEVGIVVIEKDEIVDEYTTLLHPNKPIPPFISNLTGITDKDVINAPTFDTIAEDIVEIFKDSYLVAHNVPFDLGFLNYELTNLGIDRLLNPVIDTVELSRILFPNAPGYKLSQLSEYFDLTHDYPHRALSDAYVTAKLLLVLKNKLKSLPQETVRQLIKLEKTLKSDISLILHDLNNNLPKVKEEITSYGGIAFKNTSDDLLETREISNSFGTFLDGIYEVEGRMQTLFERYEKRPGQREMSETIYDCFVSNNHGLIEAETGTGKSLAYLIPAVYDALKSKSKIVISTFTTQLQQQLLDEELPLAQKIIGHPFNTALIKGKQHYISLEKFARELEVNNKDNYDITLTKAILLVWITETNTGDIEEIHLPSSGYMYFKKVSTETETNINPLSPWFSYSFYQKAKKRAKKADLIITNHALLCSDLFNDFEILPKYNKVIIDEAHHLEETASRHYGLKLDYVTFQHSLNRISSTDGTILDVVNNDKWNLLLTDTKHEIDDMFRTLFQYVLSQSKKNQSYSDTGRIQYRFDLEKEEAQRWNVIKDMALRVNNQLKKMVNELQLAINLDQDQKIKNEIEASVLALQEYIFSIERFFIKGNSSEYVNWMEVDAYGAKNAVYLYSEPTDVSELLSKKFFEVKDSIILTSATLTMKKSFSFIQNRLGVPDDRLISKQIHSPFQYEQQVQLMVPNDFPDISFSTMDDFIYATCEAIISLSEITNGRMLVLFTSYDMLRKAHNILKEALESTEYVLIAQGISSGSRARLKKNFQTFDQAILLGTNSFWEGVDIPGEDLSCLMIVRLPFQPPNHPVYEAKAKHVQEENKNPFFELSLPNAVIRFKQGFGRLIRSKTDRGIVFVCDSRLIKARYSTYFTKSIPNIPVHYKSTAELLEIAENWF</sequence>
<keyword evidence="13" id="KW-1185">Reference proteome</keyword>
<dbReference type="InterPro" id="IPR014001">
    <property type="entry name" value="Helicase_ATP-bd"/>
</dbReference>
<dbReference type="GO" id="GO:0043139">
    <property type="term" value="F:5'-3' DNA helicase activity"/>
    <property type="evidence" value="ECO:0007669"/>
    <property type="project" value="UniProtKB-EC"/>
</dbReference>
<keyword evidence="2 8" id="KW-0540">Nuclease</keyword>
<dbReference type="Pfam" id="PF13307">
    <property type="entry name" value="Helicase_C_2"/>
    <property type="match status" value="1"/>
</dbReference>
<evidence type="ECO:0000256" key="5">
    <source>
        <dbReference type="ARBA" id="ARBA00022839"/>
    </source>
</evidence>
<dbReference type="InterPro" id="IPR045028">
    <property type="entry name" value="DinG/Rad3-like"/>
</dbReference>
<feature type="binding site" evidence="8">
    <location>
        <begin position="281"/>
        <end position="288"/>
    </location>
    <ligand>
        <name>ATP</name>
        <dbReference type="ChEBI" id="CHEBI:30616"/>
    </ligand>
</feature>
<dbReference type="GO" id="GO:0003887">
    <property type="term" value="F:DNA-directed DNA polymerase activity"/>
    <property type="evidence" value="ECO:0007669"/>
    <property type="project" value="InterPro"/>
</dbReference>
<dbReference type="EMBL" id="FQVW01000001">
    <property type="protein sequence ID" value="SHF56154.1"/>
    <property type="molecule type" value="Genomic_DNA"/>
</dbReference>
<dbReference type="PROSITE" id="PS51193">
    <property type="entry name" value="HELICASE_ATP_BIND_2"/>
    <property type="match status" value="1"/>
</dbReference>
<keyword evidence="4 8" id="KW-0378">Hydrolase</keyword>
<dbReference type="Proteomes" id="UP000183988">
    <property type="component" value="Unassembled WGS sequence"/>
</dbReference>
<dbReference type="GO" id="GO:0005524">
    <property type="term" value="F:ATP binding"/>
    <property type="evidence" value="ECO:0007669"/>
    <property type="project" value="UniProtKB-UniRule"/>
</dbReference>
<organism evidence="12 13">
    <name type="scientific">Ornithinibacillus halophilus</name>
    <dbReference type="NCBI Taxonomy" id="930117"/>
    <lineage>
        <taxon>Bacteria</taxon>
        <taxon>Bacillati</taxon>
        <taxon>Bacillota</taxon>
        <taxon>Bacilli</taxon>
        <taxon>Bacillales</taxon>
        <taxon>Bacillaceae</taxon>
        <taxon>Ornithinibacillus</taxon>
    </lineage>
</organism>
<dbReference type="Gene3D" id="3.30.420.10">
    <property type="entry name" value="Ribonuclease H-like superfamily/Ribonuclease H"/>
    <property type="match status" value="1"/>
</dbReference>
<dbReference type="GO" id="GO:0016887">
    <property type="term" value="F:ATP hydrolysis activity"/>
    <property type="evidence" value="ECO:0007669"/>
    <property type="project" value="RHEA"/>
</dbReference>
<name>A0A1M5CN17_9BACI</name>
<keyword evidence="6 8" id="KW-0067">ATP-binding</keyword>
<dbReference type="HAMAP" id="MF_02206">
    <property type="entry name" value="DinG_exonucl"/>
    <property type="match status" value="1"/>
</dbReference>
<dbReference type="InterPro" id="IPR006555">
    <property type="entry name" value="ATP-dep_Helicase_C"/>
</dbReference>
<evidence type="ECO:0000313" key="12">
    <source>
        <dbReference type="EMBL" id="SHF56154.1"/>
    </source>
</evidence>
<dbReference type="Pfam" id="PF00929">
    <property type="entry name" value="RNase_T"/>
    <property type="match status" value="1"/>
</dbReference>
<dbReference type="GO" id="GO:0006260">
    <property type="term" value="P:DNA replication"/>
    <property type="evidence" value="ECO:0007669"/>
    <property type="project" value="InterPro"/>
</dbReference>
<dbReference type="InterPro" id="IPR006054">
    <property type="entry name" value="DnaQ"/>
</dbReference>
<dbReference type="STRING" id="930117.SAMN05216225_1001318"/>
<evidence type="ECO:0000256" key="3">
    <source>
        <dbReference type="ARBA" id="ARBA00022741"/>
    </source>
</evidence>
<feature type="short sequence motif" description="DEAH box" evidence="8">
    <location>
        <begin position="461"/>
        <end position="464"/>
    </location>
</feature>
<reference evidence="12 13" key="1">
    <citation type="submission" date="2016-11" db="EMBL/GenBank/DDBJ databases">
        <authorList>
            <person name="Jaros S."/>
            <person name="Januszkiewicz K."/>
            <person name="Wedrychowicz H."/>
        </authorList>
    </citation>
    <scope>NUCLEOTIDE SEQUENCE [LARGE SCALE GENOMIC DNA]</scope>
    <source>
        <strain evidence="12 13">IBRC-M 10683</strain>
    </source>
</reference>
<gene>
    <name evidence="8 9" type="primary">dinG</name>
    <name evidence="12" type="ORF">SAMN05216225_1001318</name>
</gene>
<dbReference type="RefSeq" id="WP_072887301.1">
    <property type="nucleotide sequence ID" value="NZ_FQVW01000001.1"/>
</dbReference>
<dbReference type="InterPro" id="IPR014013">
    <property type="entry name" value="Helic_SF1/SF2_ATP-bd_DinG/Rad3"/>
</dbReference>
<evidence type="ECO:0000256" key="1">
    <source>
        <dbReference type="ARBA" id="ARBA00001966"/>
    </source>
</evidence>
<dbReference type="InterPro" id="IPR036397">
    <property type="entry name" value="RNaseH_sf"/>
</dbReference>
<dbReference type="PANTHER" id="PTHR11472:SF34">
    <property type="entry name" value="REGULATOR OF TELOMERE ELONGATION HELICASE 1"/>
    <property type="match status" value="1"/>
</dbReference>
<evidence type="ECO:0000256" key="2">
    <source>
        <dbReference type="ARBA" id="ARBA00022722"/>
    </source>
</evidence>
<keyword evidence="12" id="KW-0347">Helicase</keyword>
<dbReference type="InterPro" id="IPR013520">
    <property type="entry name" value="Ribonucl_H"/>
</dbReference>
<feature type="domain" description="Helicase ATP-binding" evidence="10">
    <location>
        <begin position="268"/>
        <end position="532"/>
    </location>
</feature>
<dbReference type="InterPro" id="IPR012337">
    <property type="entry name" value="RNaseH-like_sf"/>
</dbReference>
<dbReference type="SMART" id="SM00487">
    <property type="entry name" value="DEXDc"/>
    <property type="match status" value="1"/>
</dbReference>
<dbReference type="InterPro" id="IPR006310">
    <property type="entry name" value="DinG"/>
</dbReference>
<dbReference type="SUPFAM" id="SSF53098">
    <property type="entry name" value="Ribonuclease H-like"/>
    <property type="match status" value="1"/>
</dbReference>
<keyword evidence="5 8" id="KW-0269">Exonuclease</keyword>
<dbReference type="PROSITE" id="PS51192">
    <property type="entry name" value="HELICASE_ATP_BIND_1"/>
    <property type="match status" value="1"/>
</dbReference>
<evidence type="ECO:0000259" key="11">
    <source>
        <dbReference type="PROSITE" id="PS51193"/>
    </source>
</evidence>